<evidence type="ECO:0000256" key="1">
    <source>
        <dbReference type="ARBA" id="ARBA00012513"/>
    </source>
</evidence>
<evidence type="ECO:0000256" key="9">
    <source>
        <dbReference type="PROSITE-ProRule" id="PRU10141"/>
    </source>
</evidence>
<dbReference type="GO" id="GO:0045747">
    <property type="term" value="P:positive regulation of Notch signaling pathway"/>
    <property type="evidence" value="ECO:0007669"/>
    <property type="project" value="TreeGrafter"/>
</dbReference>
<keyword evidence="4 9" id="KW-0547">Nucleotide-binding</keyword>
<evidence type="ECO:0000313" key="12">
    <source>
        <dbReference type="EMBL" id="CAF5172118.1"/>
    </source>
</evidence>
<dbReference type="PROSITE" id="PS00108">
    <property type="entry name" value="PROTEIN_KINASE_ST"/>
    <property type="match status" value="1"/>
</dbReference>
<organism evidence="12 13">
    <name type="scientific">Rotaria magnacalcarata</name>
    <dbReference type="NCBI Taxonomy" id="392030"/>
    <lineage>
        <taxon>Eukaryota</taxon>
        <taxon>Metazoa</taxon>
        <taxon>Spiralia</taxon>
        <taxon>Gnathifera</taxon>
        <taxon>Rotifera</taxon>
        <taxon>Eurotatoria</taxon>
        <taxon>Bdelloidea</taxon>
        <taxon>Philodinida</taxon>
        <taxon>Philodinidae</taxon>
        <taxon>Rotaria</taxon>
    </lineage>
</organism>
<keyword evidence="6 9" id="KW-0067">ATP-binding</keyword>
<dbReference type="Pfam" id="PF00069">
    <property type="entry name" value="Pkinase"/>
    <property type="match status" value="1"/>
</dbReference>
<dbReference type="PANTHER" id="PTHR22967">
    <property type="entry name" value="SERINE/THREONINE PROTEIN KINASE"/>
    <property type="match status" value="1"/>
</dbReference>
<dbReference type="SUPFAM" id="SSF56112">
    <property type="entry name" value="Protein kinase-like (PK-like)"/>
    <property type="match status" value="1"/>
</dbReference>
<name>A0A8S3GVI2_9BILA</name>
<dbReference type="InterPro" id="IPR011009">
    <property type="entry name" value="Kinase-like_dom_sf"/>
</dbReference>
<dbReference type="GO" id="GO:0005737">
    <property type="term" value="C:cytoplasm"/>
    <property type="evidence" value="ECO:0007669"/>
    <property type="project" value="TreeGrafter"/>
</dbReference>
<evidence type="ECO:0000256" key="4">
    <source>
        <dbReference type="ARBA" id="ARBA00022741"/>
    </source>
</evidence>
<evidence type="ECO:0000313" key="13">
    <source>
        <dbReference type="Proteomes" id="UP000676336"/>
    </source>
</evidence>
<dbReference type="EC" id="2.7.11.1" evidence="1"/>
<feature type="non-terminal residue" evidence="12">
    <location>
        <position position="1"/>
    </location>
</feature>
<comment type="similarity">
    <text evidence="10">Belongs to the protein kinase superfamily.</text>
</comment>
<feature type="binding site" evidence="9">
    <location>
        <position position="36"/>
    </location>
    <ligand>
        <name>ATP</name>
        <dbReference type="ChEBI" id="CHEBI:30616"/>
    </ligand>
</feature>
<evidence type="ECO:0000256" key="8">
    <source>
        <dbReference type="ARBA" id="ARBA00048679"/>
    </source>
</evidence>
<accession>A0A8S3GVI2</accession>
<sequence length="305" mass="35710">LTLNHQQVIVEDILGQGGFAFVFLVRSFNQQRYALKRMYVNNQRDLHVFQREIAIVKEFSSHPNIVKYVDSYVHRLSPTNIQTRNYYTTRSTSDDNDDDAIYEILLLTEYCSNGALINRLNEQRNIGITLNEHQILRIFADICRSVSACHFRRPQPILHRDIKLENVLIDSRQNYVLCDFGSAIMLPPSTTNEHQQYQINQLTTTVIQQLEEEIQRYTTLCYRAPEMIDLYSRKPLTLKIDIWAMGCLLYKLMYNTMPFGDSVLAIQNGTFVIPDDMAQSYSRELNLLVRYLLEIDIGKRPDIWQ</sequence>
<dbReference type="GO" id="GO:0035612">
    <property type="term" value="F:AP-2 adaptor complex binding"/>
    <property type="evidence" value="ECO:0007669"/>
    <property type="project" value="TreeGrafter"/>
</dbReference>
<proteinExistence type="inferred from homology"/>
<keyword evidence="2 10" id="KW-0723">Serine/threonine-protein kinase</keyword>
<feature type="domain" description="Protein kinase" evidence="11">
    <location>
        <begin position="8"/>
        <end position="305"/>
    </location>
</feature>
<dbReference type="AlphaFoldDB" id="A0A8S3GVI2"/>
<dbReference type="InterPro" id="IPR000719">
    <property type="entry name" value="Prot_kinase_dom"/>
</dbReference>
<reference evidence="12" key="1">
    <citation type="submission" date="2021-02" db="EMBL/GenBank/DDBJ databases">
        <authorList>
            <person name="Nowell W R."/>
        </authorList>
    </citation>
    <scope>NUCLEOTIDE SEQUENCE</scope>
</reference>
<comment type="catalytic activity">
    <reaction evidence="8">
        <text>L-seryl-[protein] + ATP = O-phospho-L-seryl-[protein] + ADP + H(+)</text>
        <dbReference type="Rhea" id="RHEA:17989"/>
        <dbReference type="Rhea" id="RHEA-COMP:9863"/>
        <dbReference type="Rhea" id="RHEA-COMP:11604"/>
        <dbReference type="ChEBI" id="CHEBI:15378"/>
        <dbReference type="ChEBI" id="CHEBI:29999"/>
        <dbReference type="ChEBI" id="CHEBI:30616"/>
        <dbReference type="ChEBI" id="CHEBI:83421"/>
        <dbReference type="ChEBI" id="CHEBI:456216"/>
        <dbReference type="EC" id="2.7.11.1"/>
    </reaction>
</comment>
<dbReference type="GO" id="GO:0005524">
    <property type="term" value="F:ATP binding"/>
    <property type="evidence" value="ECO:0007669"/>
    <property type="project" value="UniProtKB-UniRule"/>
</dbReference>
<keyword evidence="3" id="KW-0808">Transferase</keyword>
<dbReference type="InterPro" id="IPR017441">
    <property type="entry name" value="Protein_kinase_ATP_BS"/>
</dbReference>
<evidence type="ECO:0000256" key="5">
    <source>
        <dbReference type="ARBA" id="ARBA00022777"/>
    </source>
</evidence>
<evidence type="ECO:0000259" key="11">
    <source>
        <dbReference type="PROSITE" id="PS50011"/>
    </source>
</evidence>
<dbReference type="PROSITE" id="PS00107">
    <property type="entry name" value="PROTEIN_KINASE_ATP"/>
    <property type="match status" value="1"/>
</dbReference>
<keyword evidence="5" id="KW-0418">Kinase</keyword>
<dbReference type="GO" id="GO:0004674">
    <property type="term" value="F:protein serine/threonine kinase activity"/>
    <property type="evidence" value="ECO:0007669"/>
    <property type="project" value="UniProtKB-KW"/>
</dbReference>
<dbReference type="GO" id="GO:2000369">
    <property type="term" value="P:regulation of clathrin-dependent endocytosis"/>
    <property type="evidence" value="ECO:0007669"/>
    <property type="project" value="TreeGrafter"/>
</dbReference>
<gene>
    <name evidence="12" type="ORF">SMN809_LOCUS66036</name>
</gene>
<dbReference type="Gene3D" id="1.10.510.10">
    <property type="entry name" value="Transferase(Phosphotransferase) domain 1"/>
    <property type="match status" value="1"/>
</dbReference>
<evidence type="ECO:0000256" key="7">
    <source>
        <dbReference type="ARBA" id="ARBA00047899"/>
    </source>
</evidence>
<dbReference type="EMBL" id="CAJOBI010312552">
    <property type="protein sequence ID" value="CAF5172118.1"/>
    <property type="molecule type" value="Genomic_DNA"/>
</dbReference>
<dbReference type="PANTHER" id="PTHR22967:SF57">
    <property type="entry name" value="AUXILIN, ISOFORM A-RELATED"/>
    <property type="match status" value="1"/>
</dbReference>
<evidence type="ECO:0000256" key="3">
    <source>
        <dbReference type="ARBA" id="ARBA00022679"/>
    </source>
</evidence>
<dbReference type="SMART" id="SM00220">
    <property type="entry name" value="S_TKc"/>
    <property type="match status" value="1"/>
</dbReference>
<evidence type="ECO:0000256" key="2">
    <source>
        <dbReference type="ARBA" id="ARBA00022527"/>
    </source>
</evidence>
<dbReference type="Proteomes" id="UP000676336">
    <property type="component" value="Unassembled WGS sequence"/>
</dbReference>
<evidence type="ECO:0000256" key="10">
    <source>
        <dbReference type="RuleBase" id="RU000304"/>
    </source>
</evidence>
<protein>
    <recommendedName>
        <fullName evidence="1">non-specific serine/threonine protein kinase</fullName>
        <ecNumber evidence="1">2.7.11.1</ecNumber>
    </recommendedName>
</protein>
<comment type="catalytic activity">
    <reaction evidence="7">
        <text>L-threonyl-[protein] + ATP = O-phospho-L-threonyl-[protein] + ADP + H(+)</text>
        <dbReference type="Rhea" id="RHEA:46608"/>
        <dbReference type="Rhea" id="RHEA-COMP:11060"/>
        <dbReference type="Rhea" id="RHEA-COMP:11605"/>
        <dbReference type="ChEBI" id="CHEBI:15378"/>
        <dbReference type="ChEBI" id="CHEBI:30013"/>
        <dbReference type="ChEBI" id="CHEBI:30616"/>
        <dbReference type="ChEBI" id="CHEBI:61977"/>
        <dbReference type="ChEBI" id="CHEBI:456216"/>
        <dbReference type="EC" id="2.7.11.1"/>
    </reaction>
</comment>
<evidence type="ECO:0000256" key="6">
    <source>
        <dbReference type="ARBA" id="ARBA00022840"/>
    </source>
</evidence>
<comment type="caution">
    <text evidence="12">The sequence shown here is derived from an EMBL/GenBank/DDBJ whole genome shotgun (WGS) entry which is preliminary data.</text>
</comment>
<dbReference type="InterPro" id="IPR008271">
    <property type="entry name" value="Ser/Thr_kinase_AS"/>
</dbReference>
<dbReference type="PROSITE" id="PS50011">
    <property type="entry name" value="PROTEIN_KINASE_DOM"/>
    <property type="match status" value="1"/>
</dbReference>
<feature type="non-terminal residue" evidence="12">
    <location>
        <position position="305"/>
    </location>
</feature>